<dbReference type="SUPFAM" id="SSF53720">
    <property type="entry name" value="ALDH-like"/>
    <property type="match status" value="1"/>
</dbReference>
<dbReference type="GO" id="GO:0110095">
    <property type="term" value="P:cellular detoxification of aldehyde"/>
    <property type="evidence" value="ECO:0007669"/>
    <property type="project" value="UniProtKB-ARBA"/>
</dbReference>
<dbReference type="SUPFAM" id="SSF50998">
    <property type="entry name" value="Quinoprotein alcohol dehydrogenase-like"/>
    <property type="match status" value="1"/>
</dbReference>
<dbReference type="AlphaFoldDB" id="A0AA36EGF9"/>
<name>A0AA36EGF9_LACSI</name>
<dbReference type="Gene3D" id="2.130.10.10">
    <property type="entry name" value="YVTN repeat-like/Quinoprotein amine dehydrogenase"/>
    <property type="match status" value="1"/>
</dbReference>
<dbReference type="InterPro" id="IPR001680">
    <property type="entry name" value="WD40_rpt"/>
</dbReference>
<protein>
    <recommendedName>
        <fullName evidence="4">Aldehyde dehydrogenase domain-containing protein</fullName>
    </recommendedName>
</protein>
<dbReference type="InterPro" id="IPR015590">
    <property type="entry name" value="Aldehyde_DH_dom"/>
</dbReference>
<dbReference type="EMBL" id="OX465084">
    <property type="protein sequence ID" value="CAI9295601.1"/>
    <property type="molecule type" value="Genomic_DNA"/>
</dbReference>
<dbReference type="Proteomes" id="UP001177003">
    <property type="component" value="Chromosome 8"/>
</dbReference>
<dbReference type="SMART" id="SM00320">
    <property type="entry name" value="WD40"/>
    <property type="match status" value="1"/>
</dbReference>
<accession>A0AA36EGF9</accession>
<gene>
    <name evidence="5" type="ORF">LSALG_LOCUS34534</name>
</gene>
<dbReference type="Gene3D" id="3.40.605.10">
    <property type="entry name" value="Aldehyde Dehydrogenase, Chain A, domain 1"/>
    <property type="match status" value="1"/>
</dbReference>
<dbReference type="GO" id="GO:0019145">
    <property type="term" value="F:aminobutyraldehyde dehydrogenase (NAD+) activity"/>
    <property type="evidence" value="ECO:0007669"/>
    <property type="project" value="UniProtKB-ARBA"/>
</dbReference>
<evidence type="ECO:0000256" key="2">
    <source>
        <dbReference type="ARBA" id="ARBA00023027"/>
    </source>
</evidence>
<feature type="repeat" description="WD" evidence="3">
    <location>
        <begin position="194"/>
        <end position="235"/>
    </location>
</feature>
<dbReference type="InterPro" id="IPR016162">
    <property type="entry name" value="Ald_DH_N"/>
</dbReference>
<dbReference type="PROSITE" id="PS50294">
    <property type="entry name" value="WD_REPEATS_REGION"/>
    <property type="match status" value="1"/>
</dbReference>
<keyword evidence="3" id="KW-0853">WD repeat</keyword>
<evidence type="ECO:0000313" key="6">
    <source>
        <dbReference type="Proteomes" id="UP001177003"/>
    </source>
</evidence>
<dbReference type="PROSITE" id="PS50082">
    <property type="entry name" value="WD_REPEATS_2"/>
    <property type="match status" value="1"/>
</dbReference>
<keyword evidence="2" id="KW-0520">NAD</keyword>
<reference evidence="5" key="1">
    <citation type="submission" date="2023-04" db="EMBL/GenBank/DDBJ databases">
        <authorList>
            <person name="Vijverberg K."/>
            <person name="Xiong W."/>
            <person name="Schranz E."/>
        </authorList>
    </citation>
    <scope>NUCLEOTIDE SEQUENCE</scope>
</reference>
<evidence type="ECO:0000256" key="3">
    <source>
        <dbReference type="PROSITE-ProRule" id="PRU00221"/>
    </source>
</evidence>
<dbReference type="Pfam" id="PF00400">
    <property type="entry name" value="WD40"/>
    <property type="match status" value="1"/>
</dbReference>
<dbReference type="InterPro" id="IPR011047">
    <property type="entry name" value="Quinoprotein_ADH-like_sf"/>
</dbReference>
<organism evidence="5 6">
    <name type="scientific">Lactuca saligna</name>
    <name type="common">Willowleaf lettuce</name>
    <dbReference type="NCBI Taxonomy" id="75948"/>
    <lineage>
        <taxon>Eukaryota</taxon>
        <taxon>Viridiplantae</taxon>
        <taxon>Streptophyta</taxon>
        <taxon>Embryophyta</taxon>
        <taxon>Tracheophyta</taxon>
        <taxon>Spermatophyta</taxon>
        <taxon>Magnoliopsida</taxon>
        <taxon>eudicotyledons</taxon>
        <taxon>Gunneridae</taxon>
        <taxon>Pentapetalae</taxon>
        <taxon>asterids</taxon>
        <taxon>campanulids</taxon>
        <taxon>Asterales</taxon>
        <taxon>Asteraceae</taxon>
        <taxon>Cichorioideae</taxon>
        <taxon>Cichorieae</taxon>
        <taxon>Lactucinae</taxon>
        <taxon>Lactuca</taxon>
    </lineage>
</organism>
<evidence type="ECO:0000313" key="5">
    <source>
        <dbReference type="EMBL" id="CAI9295601.1"/>
    </source>
</evidence>
<sequence>MFEILCSRDIPAATEEDVNVAVDVVHKALKHNGGKECASTSEAHHAKYLRDIASKDDVAGCFDYNADHAEELDRKQNAYISLPMDTFKCHLIREPIGVVALITPWNYPLLMATWKVAPTLAARCAAILKPSELASLTCLELGEICREVGLPPGILNILTRLGQEAEIQRCLLLDHKMERLKIHAMKNGKLLKEFYGHSCYINDATFTTDERRFITASSDCTVKVWDLKTADCLQTFNPPPLLRELDHVVEELENIAKVNLL</sequence>
<keyword evidence="6" id="KW-1185">Reference proteome</keyword>
<dbReference type="InterPro" id="IPR015943">
    <property type="entry name" value="WD40/YVTN_repeat-like_dom_sf"/>
</dbReference>
<feature type="domain" description="Aldehyde dehydrogenase" evidence="4">
    <location>
        <begin position="37"/>
        <end position="175"/>
    </location>
</feature>
<evidence type="ECO:0000259" key="4">
    <source>
        <dbReference type="Pfam" id="PF00171"/>
    </source>
</evidence>
<dbReference type="PANTHER" id="PTHR43860">
    <property type="entry name" value="BETAINE ALDEHYDE DEHYDROGENASE"/>
    <property type="match status" value="1"/>
</dbReference>
<dbReference type="PANTHER" id="PTHR43860:SF2">
    <property type="entry name" value="BETAINE ALDEHYDE DEHYDROGENASE-RELATED"/>
    <property type="match status" value="1"/>
</dbReference>
<dbReference type="InterPro" id="IPR016161">
    <property type="entry name" value="Ald_DH/histidinol_DH"/>
</dbReference>
<dbReference type="Pfam" id="PF00171">
    <property type="entry name" value="Aldedh"/>
    <property type="match status" value="1"/>
</dbReference>
<evidence type="ECO:0000256" key="1">
    <source>
        <dbReference type="ARBA" id="ARBA00009986"/>
    </source>
</evidence>
<comment type="similarity">
    <text evidence="1">Belongs to the aldehyde dehydrogenase family.</text>
</comment>
<proteinExistence type="inferred from homology"/>